<dbReference type="AlphaFoldDB" id="A0A165FM59"/>
<evidence type="ECO:0000259" key="1">
    <source>
        <dbReference type="PROSITE" id="PS50181"/>
    </source>
</evidence>
<evidence type="ECO:0000313" key="3">
    <source>
        <dbReference type="Proteomes" id="UP000077266"/>
    </source>
</evidence>
<dbReference type="Proteomes" id="UP000077266">
    <property type="component" value="Unassembled WGS sequence"/>
</dbReference>
<protein>
    <recommendedName>
        <fullName evidence="1">F-box domain-containing protein</fullName>
    </recommendedName>
</protein>
<dbReference type="Gene3D" id="3.80.10.10">
    <property type="entry name" value="Ribonuclease Inhibitor"/>
    <property type="match status" value="1"/>
</dbReference>
<keyword evidence="3" id="KW-1185">Reference proteome</keyword>
<dbReference type="OrthoDB" id="10618315at2759"/>
<dbReference type="PROSITE" id="PS50181">
    <property type="entry name" value="FBOX"/>
    <property type="match status" value="1"/>
</dbReference>
<accession>A0A165FM59</accession>
<gene>
    <name evidence="2" type="ORF">EXIGLDRAFT_149356</name>
</gene>
<dbReference type="SUPFAM" id="SSF81383">
    <property type="entry name" value="F-box domain"/>
    <property type="match status" value="1"/>
</dbReference>
<name>A0A165FM59_EXIGL</name>
<dbReference type="InterPro" id="IPR032675">
    <property type="entry name" value="LRR_dom_sf"/>
</dbReference>
<reference evidence="2 3" key="1">
    <citation type="journal article" date="2016" name="Mol. Biol. Evol.">
        <title>Comparative Genomics of Early-Diverging Mushroom-Forming Fungi Provides Insights into the Origins of Lignocellulose Decay Capabilities.</title>
        <authorList>
            <person name="Nagy L.G."/>
            <person name="Riley R."/>
            <person name="Tritt A."/>
            <person name="Adam C."/>
            <person name="Daum C."/>
            <person name="Floudas D."/>
            <person name="Sun H."/>
            <person name="Yadav J.S."/>
            <person name="Pangilinan J."/>
            <person name="Larsson K.H."/>
            <person name="Matsuura K."/>
            <person name="Barry K."/>
            <person name="Labutti K."/>
            <person name="Kuo R."/>
            <person name="Ohm R.A."/>
            <person name="Bhattacharya S.S."/>
            <person name="Shirouzu T."/>
            <person name="Yoshinaga Y."/>
            <person name="Martin F.M."/>
            <person name="Grigoriev I.V."/>
            <person name="Hibbett D.S."/>
        </authorList>
    </citation>
    <scope>NUCLEOTIDE SEQUENCE [LARGE SCALE GENOMIC DNA]</scope>
    <source>
        <strain evidence="2 3">HHB12029</strain>
    </source>
</reference>
<dbReference type="EMBL" id="KV426078">
    <property type="protein sequence ID" value="KZV89217.1"/>
    <property type="molecule type" value="Genomic_DNA"/>
</dbReference>
<dbReference type="InParanoid" id="A0A165FM59"/>
<organism evidence="2 3">
    <name type="scientific">Exidia glandulosa HHB12029</name>
    <dbReference type="NCBI Taxonomy" id="1314781"/>
    <lineage>
        <taxon>Eukaryota</taxon>
        <taxon>Fungi</taxon>
        <taxon>Dikarya</taxon>
        <taxon>Basidiomycota</taxon>
        <taxon>Agaricomycotina</taxon>
        <taxon>Agaricomycetes</taxon>
        <taxon>Auriculariales</taxon>
        <taxon>Exidiaceae</taxon>
        <taxon>Exidia</taxon>
    </lineage>
</organism>
<dbReference type="InterPro" id="IPR001810">
    <property type="entry name" value="F-box_dom"/>
</dbReference>
<proteinExistence type="predicted"/>
<evidence type="ECO:0000313" key="2">
    <source>
        <dbReference type="EMBL" id="KZV89217.1"/>
    </source>
</evidence>
<sequence length="581" mass="65179">MLSKTSSSCDKQLDLLAVRFVAALRATRPSQRISACQKLRHFVAQFGYFSSARKHNTTSPLVALPPPALHCLITWLGPLDRMHMSQTCTLLRSHLLESPELWSEMLDFIWDRERDAEDDSWVGLTDFLVERSRDLPLKLGLRVAARDILQCELGFDIATRNLHRIQSLLLDMSRAHESSDEAGSIHLRAWRVLCCAVSGPADMLEHLRIDICSDCCSTDLPIPRDFLGGHAPRLRMCTLRATLPVGGCPAFSNVTSLDYNPNSGEMDREVLVSMLVSMQQLCSLRLNVHKFTTRETDADPPAPLFATASLQNVRINWQCEGIVEFLKSIVHVPTLKKLVLSGTWQEEFVPTLTSVFRLGTYLSIGDSVSEVAAIRDDASPVLIRFRSDHNLDVYDILASETACTNLTAPTFHEFLWPRKDPFPEAPSLTSLRILLASCAHTRCFHVDCTSIFQALSTTRWKVPALRDLHLSYWLSARCAPKHSERAQCCCKATMNVALENVYSFVSSGLLYRRPRLDIIRLSGVEAVDFDQATWLSRVGSLTQNLDIQPVSTPVASDAPNSIWHRNDFLSLFRDDVVEVCA</sequence>
<feature type="domain" description="F-box" evidence="1">
    <location>
        <begin position="58"/>
        <end position="105"/>
    </location>
</feature>
<dbReference type="InterPro" id="IPR036047">
    <property type="entry name" value="F-box-like_dom_sf"/>
</dbReference>